<dbReference type="EMBL" id="JAGGKT010000021">
    <property type="protein sequence ID" value="MBP1934455.1"/>
    <property type="molecule type" value="Genomic_DNA"/>
</dbReference>
<dbReference type="Pfam" id="PF09339">
    <property type="entry name" value="HTH_IclR"/>
    <property type="match status" value="1"/>
</dbReference>
<dbReference type="InterPro" id="IPR050707">
    <property type="entry name" value="HTH_MetabolicPath_Reg"/>
</dbReference>
<dbReference type="InterPro" id="IPR005471">
    <property type="entry name" value="Tscrpt_reg_IclR_N"/>
</dbReference>
<evidence type="ECO:0000259" key="5">
    <source>
        <dbReference type="PROSITE" id="PS51078"/>
    </source>
</evidence>
<dbReference type="PANTHER" id="PTHR30136:SF7">
    <property type="entry name" value="HTH-TYPE TRANSCRIPTIONAL REGULATOR KDGR-RELATED"/>
    <property type="match status" value="1"/>
</dbReference>
<dbReference type="SUPFAM" id="SSF46785">
    <property type="entry name" value="Winged helix' DNA-binding domain"/>
    <property type="match status" value="1"/>
</dbReference>
<dbReference type="PROSITE" id="PS51077">
    <property type="entry name" value="HTH_ICLR"/>
    <property type="match status" value="1"/>
</dbReference>
<keyword evidence="3" id="KW-0804">Transcription</keyword>
<reference evidence="6 7" key="1">
    <citation type="submission" date="2021-03" db="EMBL/GenBank/DDBJ databases">
        <title>Genomic Encyclopedia of Type Strains, Phase IV (KMG-IV): sequencing the most valuable type-strain genomes for metagenomic binning, comparative biology and taxonomic classification.</title>
        <authorList>
            <person name="Goeker M."/>
        </authorList>
    </citation>
    <scope>NUCLEOTIDE SEQUENCE [LARGE SCALE GENOMIC DNA]</scope>
    <source>
        <strain evidence="6 7">DSM 24738</strain>
    </source>
</reference>
<gene>
    <name evidence="6" type="ORF">J2Z37_004475</name>
</gene>
<organism evidence="6 7">
    <name type="scientific">Ammoniphilus resinae</name>
    <dbReference type="NCBI Taxonomy" id="861532"/>
    <lineage>
        <taxon>Bacteria</taxon>
        <taxon>Bacillati</taxon>
        <taxon>Bacillota</taxon>
        <taxon>Bacilli</taxon>
        <taxon>Bacillales</taxon>
        <taxon>Paenibacillaceae</taxon>
        <taxon>Aneurinibacillus group</taxon>
        <taxon>Ammoniphilus</taxon>
    </lineage>
</organism>
<name>A0ABS4GW13_9BACL</name>
<dbReference type="PROSITE" id="PS51078">
    <property type="entry name" value="ICLR_ED"/>
    <property type="match status" value="1"/>
</dbReference>
<dbReference type="GO" id="GO:0003677">
    <property type="term" value="F:DNA binding"/>
    <property type="evidence" value="ECO:0007669"/>
    <property type="project" value="UniProtKB-KW"/>
</dbReference>
<comment type="caution">
    <text evidence="6">The sequence shown here is derived from an EMBL/GenBank/DDBJ whole genome shotgun (WGS) entry which is preliminary data.</text>
</comment>
<evidence type="ECO:0000259" key="4">
    <source>
        <dbReference type="PROSITE" id="PS51077"/>
    </source>
</evidence>
<keyword evidence="2 6" id="KW-0238">DNA-binding</keyword>
<evidence type="ECO:0000313" key="6">
    <source>
        <dbReference type="EMBL" id="MBP1934455.1"/>
    </source>
</evidence>
<proteinExistence type="predicted"/>
<dbReference type="Proteomes" id="UP001519343">
    <property type="component" value="Unassembled WGS sequence"/>
</dbReference>
<evidence type="ECO:0000313" key="7">
    <source>
        <dbReference type="Proteomes" id="UP001519343"/>
    </source>
</evidence>
<dbReference type="Gene3D" id="1.10.10.10">
    <property type="entry name" value="Winged helix-like DNA-binding domain superfamily/Winged helix DNA-binding domain"/>
    <property type="match status" value="1"/>
</dbReference>
<sequence>MMKVQSKANHNNYRVPALEKGLDILEALSNAQMPLSLTDLSKSLEKTSSELFRMVDCLERRGYINKDDFSGNYTLSLKLFELAHNHSPVEQLTRVAYKPMWELSRTVRESCHLSVLQHGKLVVLSQAESPEKLRVSVEVGAYFSIIRTVSGRLLLSQMSADKLDAELAGNEEYQAMSPKQKLEFRGKLEQIRKEGHASSENETLQGIKDISVLVGNPKIGIGAALAIPYLTPPDNPDYKEELLQELRKCAETINKAMGVSS</sequence>
<evidence type="ECO:0000256" key="2">
    <source>
        <dbReference type="ARBA" id="ARBA00023125"/>
    </source>
</evidence>
<accession>A0ABS4GW13</accession>
<dbReference type="InterPro" id="IPR036390">
    <property type="entry name" value="WH_DNA-bd_sf"/>
</dbReference>
<dbReference type="InterPro" id="IPR036388">
    <property type="entry name" value="WH-like_DNA-bd_sf"/>
</dbReference>
<evidence type="ECO:0000256" key="3">
    <source>
        <dbReference type="ARBA" id="ARBA00023163"/>
    </source>
</evidence>
<feature type="domain" description="IclR-ED" evidence="5">
    <location>
        <begin position="78"/>
        <end position="259"/>
    </location>
</feature>
<feature type="domain" description="HTH iclR-type" evidence="4">
    <location>
        <begin position="15"/>
        <end position="77"/>
    </location>
</feature>
<evidence type="ECO:0000256" key="1">
    <source>
        <dbReference type="ARBA" id="ARBA00023015"/>
    </source>
</evidence>
<dbReference type="InterPro" id="IPR014757">
    <property type="entry name" value="Tscrpt_reg_IclR_C"/>
</dbReference>
<dbReference type="SUPFAM" id="SSF55781">
    <property type="entry name" value="GAF domain-like"/>
    <property type="match status" value="1"/>
</dbReference>
<keyword evidence="1" id="KW-0805">Transcription regulation</keyword>
<dbReference type="Gene3D" id="3.30.450.40">
    <property type="match status" value="1"/>
</dbReference>
<dbReference type="InterPro" id="IPR029016">
    <property type="entry name" value="GAF-like_dom_sf"/>
</dbReference>
<protein>
    <submittedName>
        <fullName evidence="6">DNA-binding IclR family transcriptional regulator</fullName>
    </submittedName>
</protein>
<dbReference type="PANTHER" id="PTHR30136">
    <property type="entry name" value="HELIX-TURN-HELIX TRANSCRIPTIONAL REGULATOR, ICLR FAMILY"/>
    <property type="match status" value="1"/>
</dbReference>
<keyword evidence="7" id="KW-1185">Reference proteome</keyword>
<dbReference type="Pfam" id="PF01614">
    <property type="entry name" value="IclR_C"/>
    <property type="match status" value="1"/>
</dbReference>
<dbReference type="SMART" id="SM00346">
    <property type="entry name" value="HTH_ICLR"/>
    <property type="match status" value="1"/>
</dbReference>